<dbReference type="Proteomes" id="UP000815325">
    <property type="component" value="Unassembled WGS sequence"/>
</dbReference>
<dbReference type="InterPro" id="IPR019410">
    <property type="entry name" value="Methyltransf_16"/>
</dbReference>
<dbReference type="InterPro" id="IPR029063">
    <property type="entry name" value="SAM-dependent_MTases_sf"/>
</dbReference>
<sequence>MRRKRSHLPDRDRFRRPYIHDISSCSPPITLRLKQAKFAAQGFASTIWDSSIVLSRYIERHASHFRGKRCLDLSAGCGLVGITLAVQGAEQVVATDLPPNIPLLHDNCQQNVPGKVEVLPFTWGEDPSLLQPPFDVIVACDVMYIAEAVDALVTSLRDLCHPAVGGAHAKLDQTSHKSGDASAPSCQSHAMDAHSKKRLAAQGVCGSSSSKRKKGEAGGRAGEVIKGQRSHAAHSPTAIQTKRAGPVGQQSHAAHSPTALHTKPAGPVGQQSHAAHYPSALHTKPAGPEGQQSHAAHYPSAVQTKPAGSDGKREPASPEGQQSRAAQNPSAVQTQPAGLERRMSSQGTEILIAHGINRTAEAAFLEKASQHFSVSAVPPQEQHPDFHSSDVAVYRLVPL</sequence>
<dbReference type="Gene3D" id="3.40.50.150">
    <property type="entry name" value="Vaccinia Virus protein VP39"/>
    <property type="match status" value="1"/>
</dbReference>
<dbReference type="PANTHER" id="PTHR14614">
    <property type="entry name" value="HEPATOCELLULAR CARCINOMA-ASSOCIATED ANTIGEN"/>
    <property type="match status" value="1"/>
</dbReference>
<dbReference type="PANTHER" id="PTHR14614:SF154">
    <property type="entry name" value="PROTEIN N-LYSINE METHYLTRANSFERASE METTL21A"/>
    <property type="match status" value="1"/>
</dbReference>
<protein>
    <submittedName>
        <fullName evidence="2">Methyltransferase-domain-containing protein</fullName>
    </submittedName>
</protein>
<dbReference type="GO" id="GO:0008168">
    <property type="term" value="F:methyltransferase activity"/>
    <property type="evidence" value="ECO:0007669"/>
    <property type="project" value="UniProtKB-KW"/>
</dbReference>
<gene>
    <name evidence="2" type="ORF">DUNSADRAFT_9453</name>
</gene>
<organism evidence="2 3">
    <name type="scientific">Dunaliella salina</name>
    <name type="common">Green alga</name>
    <name type="synonym">Protococcus salinus</name>
    <dbReference type="NCBI Taxonomy" id="3046"/>
    <lineage>
        <taxon>Eukaryota</taxon>
        <taxon>Viridiplantae</taxon>
        <taxon>Chlorophyta</taxon>
        <taxon>core chlorophytes</taxon>
        <taxon>Chlorophyceae</taxon>
        <taxon>CS clade</taxon>
        <taxon>Chlamydomonadales</taxon>
        <taxon>Dunaliellaceae</taxon>
        <taxon>Dunaliella</taxon>
    </lineage>
</organism>
<dbReference type="CDD" id="cd02440">
    <property type="entry name" value="AdoMet_MTases"/>
    <property type="match status" value="1"/>
</dbReference>
<keyword evidence="2" id="KW-0489">Methyltransferase</keyword>
<feature type="region of interest" description="Disordered" evidence="1">
    <location>
        <begin position="172"/>
        <end position="342"/>
    </location>
</feature>
<dbReference type="EMBL" id="MU069779">
    <property type="protein sequence ID" value="KAF5834016.1"/>
    <property type="molecule type" value="Genomic_DNA"/>
</dbReference>
<accession>A0ABQ7GHE6</accession>
<evidence type="ECO:0000313" key="2">
    <source>
        <dbReference type="EMBL" id="KAF5834016.1"/>
    </source>
</evidence>
<dbReference type="GO" id="GO:0032259">
    <property type="term" value="P:methylation"/>
    <property type="evidence" value="ECO:0007669"/>
    <property type="project" value="UniProtKB-KW"/>
</dbReference>
<evidence type="ECO:0000256" key="1">
    <source>
        <dbReference type="SAM" id="MobiDB-lite"/>
    </source>
</evidence>
<comment type="caution">
    <text evidence="2">The sequence shown here is derived from an EMBL/GenBank/DDBJ whole genome shotgun (WGS) entry which is preliminary data.</text>
</comment>
<name>A0ABQ7GHE6_DUNSA</name>
<feature type="compositionally biased region" description="Polar residues" evidence="1">
    <location>
        <begin position="319"/>
        <end position="336"/>
    </location>
</feature>
<proteinExistence type="predicted"/>
<keyword evidence="3" id="KW-1185">Reference proteome</keyword>
<keyword evidence="2" id="KW-0808">Transferase</keyword>
<evidence type="ECO:0000313" key="3">
    <source>
        <dbReference type="Proteomes" id="UP000815325"/>
    </source>
</evidence>
<dbReference type="Pfam" id="PF10294">
    <property type="entry name" value="Methyltransf_16"/>
    <property type="match status" value="1"/>
</dbReference>
<reference evidence="2" key="1">
    <citation type="submission" date="2017-08" db="EMBL/GenBank/DDBJ databases">
        <authorList>
            <person name="Polle J.E."/>
            <person name="Barry K."/>
            <person name="Cushman J."/>
            <person name="Schmutz J."/>
            <person name="Tran D."/>
            <person name="Hathwaick L.T."/>
            <person name="Yim W.C."/>
            <person name="Jenkins J."/>
            <person name="Mckie-Krisberg Z.M."/>
            <person name="Prochnik S."/>
            <person name="Lindquist E."/>
            <person name="Dockter R.B."/>
            <person name="Adam C."/>
            <person name="Molina H."/>
            <person name="Bunkerborg J."/>
            <person name="Jin E."/>
            <person name="Buchheim M."/>
            <person name="Magnuson J."/>
        </authorList>
    </citation>
    <scope>NUCLEOTIDE SEQUENCE</scope>
    <source>
        <strain evidence="2">CCAP 19/18</strain>
    </source>
</reference>
<dbReference type="SUPFAM" id="SSF53335">
    <property type="entry name" value="S-adenosyl-L-methionine-dependent methyltransferases"/>
    <property type="match status" value="1"/>
</dbReference>